<evidence type="ECO:0000313" key="10">
    <source>
        <dbReference type="Proteomes" id="UP000033452"/>
    </source>
</evidence>
<dbReference type="InterPro" id="IPR018168">
    <property type="entry name" value="Ubi_Hdrlase_CS"/>
</dbReference>
<comment type="similarity">
    <text evidence="3">Belongs to the UbiH/COQ6 family.</text>
</comment>
<dbReference type="PANTHER" id="PTHR43876">
    <property type="entry name" value="UBIQUINONE BIOSYNTHESIS MONOOXYGENASE COQ6, MITOCHONDRIAL"/>
    <property type="match status" value="1"/>
</dbReference>
<comment type="caution">
    <text evidence="9">The sequence shown here is derived from an EMBL/GenBank/DDBJ whole genome shotgun (WGS) entry which is preliminary data.</text>
</comment>
<sequence>MQHFDVLIVGGGMAGATAAVTIKKQLPDSRIAVIEAFEPKTAHHPSFDDRSLALAEQSVSYLRNLGLFDPHWDFAEPIIQVHVSDRGHFGKTTITCDEFAVEALGYVVEVNPYGAYLHQQLSKLDIALYCPAKITSLHQQQTQVDVELDSGETLSGKLLVVADGAQSPTRSKLNIGFDSVAYEQSALIANVQISDMHQGQAFERFTEHGPMALLPMSNNRYSLVWCMPQQELDTLRECDEAKFLARLQSAFGYRAGMFERVGRRTSYPLVLGRVEQLVHHRCVLIGNAAHAIHPIAGQGFNLGLRDIQALVAQLQQTDRKLWGSHAFTQGYKTARESDINRVMTLTDSLVRLFSNDSRMLALGRSCGLLSMSLFSQLKAPLARQLMGRTL</sequence>
<gene>
    <name evidence="9" type="ORF">TW77_13690</name>
</gene>
<dbReference type="InterPro" id="IPR010971">
    <property type="entry name" value="UbiH/COQ6"/>
</dbReference>
<dbReference type="UniPathway" id="UPA00232"/>
<reference evidence="9 10" key="1">
    <citation type="journal article" date="2015" name="BMC Genomics">
        <title>Genome mining reveals unlocked bioactive potential of marine Gram-negative bacteria.</title>
        <authorList>
            <person name="Machado H."/>
            <person name="Sonnenschein E.C."/>
            <person name="Melchiorsen J."/>
            <person name="Gram L."/>
        </authorList>
    </citation>
    <scope>NUCLEOTIDE SEQUENCE [LARGE SCALE GENOMIC DNA]</scope>
    <source>
        <strain evidence="9 10">S2471</strain>
    </source>
</reference>
<dbReference type="NCBIfam" id="TIGR01988">
    <property type="entry name" value="Ubi-OHases"/>
    <property type="match status" value="1"/>
</dbReference>
<keyword evidence="4" id="KW-0285">Flavoprotein</keyword>
<evidence type="ECO:0000256" key="4">
    <source>
        <dbReference type="ARBA" id="ARBA00022630"/>
    </source>
</evidence>
<dbReference type="Gene3D" id="3.50.50.60">
    <property type="entry name" value="FAD/NAD(P)-binding domain"/>
    <property type="match status" value="2"/>
</dbReference>
<keyword evidence="7" id="KW-0503">Monooxygenase</keyword>
<keyword evidence="10" id="KW-1185">Reference proteome</keyword>
<accession>A0A0F4QJW0</accession>
<dbReference type="GO" id="GO:0008681">
    <property type="term" value="F:2-octaprenyl-6-methoxyphenol hydroxylase activity"/>
    <property type="evidence" value="ECO:0007669"/>
    <property type="project" value="InterPro"/>
</dbReference>
<keyword evidence="6" id="KW-0560">Oxidoreductase</keyword>
<dbReference type="AlphaFoldDB" id="A0A0F4QJW0"/>
<dbReference type="RefSeq" id="WP_046005548.1">
    <property type="nucleotide sequence ID" value="NZ_JXYA01000031.1"/>
</dbReference>
<dbReference type="GO" id="GO:0006744">
    <property type="term" value="P:ubiquinone biosynthetic process"/>
    <property type="evidence" value="ECO:0007669"/>
    <property type="project" value="UniProtKB-UniPathway"/>
</dbReference>
<dbReference type="Proteomes" id="UP000033452">
    <property type="component" value="Unassembled WGS sequence"/>
</dbReference>
<feature type="domain" description="FAD-binding" evidence="8">
    <location>
        <begin position="4"/>
        <end position="336"/>
    </location>
</feature>
<dbReference type="InterPro" id="IPR002938">
    <property type="entry name" value="FAD-bd"/>
</dbReference>
<dbReference type="PROSITE" id="PS01304">
    <property type="entry name" value="UBIH"/>
    <property type="match status" value="1"/>
</dbReference>
<dbReference type="GO" id="GO:0071949">
    <property type="term" value="F:FAD binding"/>
    <property type="evidence" value="ECO:0007669"/>
    <property type="project" value="InterPro"/>
</dbReference>
<evidence type="ECO:0000256" key="5">
    <source>
        <dbReference type="ARBA" id="ARBA00022827"/>
    </source>
</evidence>
<dbReference type="PATRIC" id="fig|43658.5.peg.2886"/>
<proteinExistence type="inferred from homology"/>
<comment type="cofactor">
    <cofactor evidence="1">
        <name>FAD</name>
        <dbReference type="ChEBI" id="CHEBI:57692"/>
    </cofactor>
</comment>
<dbReference type="InterPro" id="IPR011295">
    <property type="entry name" value="UbiH"/>
</dbReference>
<evidence type="ECO:0000256" key="2">
    <source>
        <dbReference type="ARBA" id="ARBA00004749"/>
    </source>
</evidence>
<comment type="pathway">
    <text evidence="2">Cofactor biosynthesis; ubiquinone biosynthesis.</text>
</comment>
<dbReference type="SUPFAM" id="SSF51905">
    <property type="entry name" value="FAD/NAD(P)-binding domain"/>
    <property type="match status" value="1"/>
</dbReference>
<organism evidence="9 10">
    <name type="scientific">Pseudoalteromonas rubra</name>
    <dbReference type="NCBI Taxonomy" id="43658"/>
    <lineage>
        <taxon>Bacteria</taxon>
        <taxon>Pseudomonadati</taxon>
        <taxon>Pseudomonadota</taxon>
        <taxon>Gammaproteobacteria</taxon>
        <taxon>Alteromonadales</taxon>
        <taxon>Pseudoalteromonadaceae</taxon>
        <taxon>Pseudoalteromonas</taxon>
    </lineage>
</organism>
<dbReference type="Pfam" id="PF01494">
    <property type="entry name" value="FAD_binding_3"/>
    <property type="match status" value="1"/>
</dbReference>
<dbReference type="PANTHER" id="PTHR43876:SF8">
    <property type="entry name" value="2-OCTAPRENYL-6-METHOXYPHENOL HYDROXYLASE"/>
    <property type="match status" value="1"/>
</dbReference>
<name>A0A0F4QJW0_9GAMM</name>
<dbReference type="EMBL" id="JXYA01000031">
    <property type="protein sequence ID" value="KJZ07916.1"/>
    <property type="molecule type" value="Genomic_DNA"/>
</dbReference>
<protein>
    <submittedName>
        <fullName evidence="9">2-octaprenyl-6-methoxyphenyl hydroxylase</fullName>
    </submittedName>
</protein>
<evidence type="ECO:0000256" key="1">
    <source>
        <dbReference type="ARBA" id="ARBA00001974"/>
    </source>
</evidence>
<evidence type="ECO:0000256" key="7">
    <source>
        <dbReference type="ARBA" id="ARBA00023033"/>
    </source>
</evidence>
<dbReference type="OrthoDB" id="9769565at2"/>
<keyword evidence="5" id="KW-0274">FAD</keyword>
<dbReference type="InterPro" id="IPR051205">
    <property type="entry name" value="UbiH/COQ6_monooxygenase"/>
</dbReference>
<evidence type="ECO:0000256" key="6">
    <source>
        <dbReference type="ARBA" id="ARBA00023002"/>
    </source>
</evidence>
<dbReference type="InterPro" id="IPR036188">
    <property type="entry name" value="FAD/NAD-bd_sf"/>
</dbReference>
<dbReference type="NCBIfam" id="NF004356">
    <property type="entry name" value="PRK05732.1"/>
    <property type="match status" value="1"/>
</dbReference>
<dbReference type="NCBIfam" id="TIGR01984">
    <property type="entry name" value="UbiH"/>
    <property type="match status" value="1"/>
</dbReference>
<dbReference type="PRINTS" id="PR00420">
    <property type="entry name" value="RNGMNOXGNASE"/>
</dbReference>
<evidence type="ECO:0000259" key="8">
    <source>
        <dbReference type="Pfam" id="PF01494"/>
    </source>
</evidence>
<evidence type="ECO:0000313" key="9">
    <source>
        <dbReference type="EMBL" id="KJZ07916.1"/>
    </source>
</evidence>
<evidence type="ECO:0000256" key="3">
    <source>
        <dbReference type="ARBA" id="ARBA00005349"/>
    </source>
</evidence>